<organism evidence="1">
    <name type="scientific">Siphoviridae sp. ctZHD14</name>
    <dbReference type="NCBI Taxonomy" id="2827891"/>
    <lineage>
        <taxon>Viruses</taxon>
        <taxon>Duplodnaviria</taxon>
        <taxon>Heunggongvirae</taxon>
        <taxon>Uroviricota</taxon>
        <taxon>Caudoviricetes</taxon>
    </lineage>
</organism>
<protein>
    <submittedName>
        <fullName evidence="1">Uncharacterized protein</fullName>
    </submittedName>
</protein>
<dbReference type="EMBL" id="BK032687">
    <property type="protein sequence ID" value="DAF55243.1"/>
    <property type="molecule type" value="Genomic_DNA"/>
</dbReference>
<evidence type="ECO:0000313" key="1">
    <source>
        <dbReference type="EMBL" id="DAF55243.1"/>
    </source>
</evidence>
<sequence length="59" mass="7067">MDCGRGEMKSKIDYWTRQFLDIYKRELYNMGFEKDSAAEKMLVTTLMTAFKKFSQEVKK</sequence>
<accession>A0A8S5SWT8</accession>
<reference evidence="1" key="1">
    <citation type="journal article" date="2021" name="Proc. Natl. Acad. Sci. U.S.A.">
        <title>A Catalog of Tens of Thousands of Viruses from Human Metagenomes Reveals Hidden Associations with Chronic Diseases.</title>
        <authorList>
            <person name="Tisza M.J."/>
            <person name="Buck C.B."/>
        </authorList>
    </citation>
    <scope>NUCLEOTIDE SEQUENCE</scope>
    <source>
        <strain evidence="1">CtZHD14</strain>
    </source>
</reference>
<proteinExistence type="predicted"/>
<name>A0A8S5SWT8_9CAUD</name>